<keyword evidence="3 7" id="KW-0808">Transferase</keyword>
<dbReference type="Gene3D" id="3.40.640.10">
    <property type="entry name" value="Type I PLP-dependent aspartate aminotransferase-like (Major domain)"/>
    <property type="match status" value="1"/>
</dbReference>
<comment type="similarity">
    <text evidence="5 7">Belongs to the trans-sulfuration enzymes family. MetZ subfamily.</text>
</comment>
<sequence>MPCPPEGYYPMDEFDPLFGAALDTLAVRAGQTRSHEGEHSEALYLTSSYVFANAREAADRFSGSQPGNVYSRYTNPTVRTFEERIAALEGAETAVATSSGMAAILCTCIALLKAGDHIVCSRSVFGTTTVLFTKYLQKFGVSTTFVNPTDYSAWEAAFTPATRLVFVETPSNPLCDVVDIARLADISHAHSALLVVDNCFCTPALQKPLALGADLVVHSATKYIDGQGRCLGGVVAGPRQYVDEVLGFIRSAGPSMSPFNAWVFLKGLETLRLRMEAHSRNAMSLAQWLAAHPQVEKVFYAGLPDHLGHALAARQQSAFGGVLSFRVNGGREEAWKVIDATRIMSLTANLGDAKTTIVHPATTTHGRLSPEQKADAGITENLIRIAVGLEDINDLKADLARGLGDYRV</sequence>
<dbReference type="GO" id="GO:0019346">
    <property type="term" value="P:transsulfuration"/>
    <property type="evidence" value="ECO:0007669"/>
    <property type="project" value="InterPro"/>
</dbReference>
<dbReference type="EC" id="2.5.1.-" evidence="7"/>
<comment type="cofactor">
    <cofactor evidence="1 7 9">
        <name>pyridoxal 5'-phosphate</name>
        <dbReference type="ChEBI" id="CHEBI:597326"/>
    </cofactor>
</comment>
<evidence type="ECO:0000256" key="4">
    <source>
        <dbReference type="ARBA" id="ARBA00022898"/>
    </source>
</evidence>
<gene>
    <name evidence="7 10" type="primary">metZ</name>
    <name evidence="10" type="ordered locus">CJA_1758</name>
</gene>
<dbReference type="KEGG" id="cja:CJA_1758"/>
<dbReference type="InterPro" id="IPR015422">
    <property type="entry name" value="PyrdxlP-dep_Trfase_small"/>
</dbReference>
<dbReference type="NCBIfam" id="NF006003">
    <property type="entry name" value="PRK08133.1"/>
    <property type="match status" value="1"/>
</dbReference>
<evidence type="ECO:0000313" key="11">
    <source>
        <dbReference type="Proteomes" id="UP000001036"/>
    </source>
</evidence>
<dbReference type="STRING" id="498211.CJA_1758"/>
<dbReference type="InterPro" id="IPR000277">
    <property type="entry name" value="Cys/Met-Metab_PyrdxlP-dep_enz"/>
</dbReference>
<dbReference type="UniPathway" id="UPA00051">
    <property type="reaction ID" value="UER00449"/>
</dbReference>
<evidence type="ECO:0000256" key="2">
    <source>
        <dbReference type="ARBA" id="ARBA00011881"/>
    </source>
</evidence>
<dbReference type="Pfam" id="PF01053">
    <property type="entry name" value="Cys_Met_Meta_PP"/>
    <property type="match status" value="1"/>
</dbReference>
<dbReference type="GO" id="GO:0016765">
    <property type="term" value="F:transferase activity, transferring alkyl or aryl (other than methyl) groups"/>
    <property type="evidence" value="ECO:0007669"/>
    <property type="project" value="UniProtKB-UniRule"/>
</dbReference>
<evidence type="ECO:0000256" key="1">
    <source>
        <dbReference type="ARBA" id="ARBA00001933"/>
    </source>
</evidence>
<dbReference type="EMBL" id="CP000934">
    <property type="protein sequence ID" value="ACE86270.1"/>
    <property type="molecule type" value="Genomic_DNA"/>
</dbReference>
<dbReference type="PANTHER" id="PTHR11808:SF80">
    <property type="entry name" value="CYSTATHIONINE GAMMA-LYASE"/>
    <property type="match status" value="1"/>
</dbReference>
<dbReference type="GO" id="GO:0005737">
    <property type="term" value="C:cytoplasm"/>
    <property type="evidence" value="ECO:0007669"/>
    <property type="project" value="TreeGrafter"/>
</dbReference>
<protein>
    <recommendedName>
        <fullName evidence="6 7">O-succinylhomoserine sulfhydrylase</fullName>
        <shortName evidence="7">OSH sulfhydrylase</shortName>
        <shortName evidence="7">OSHS sulfhydrylase</shortName>
        <ecNumber evidence="7">2.5.1.-</ecNumber>
    </recommendedName>
</protein>
<evidence type="ECO:0000256" key="6">
    <source>
        <dbReference type="ARBA" id="ARBA00071157"/>
    </source>
</evidence>
<evidence type="ECO:0000256" key="8">
    <source>
        <dbReference type="PIRSR" id="PIRSR001434-2"/>
    </source>
</evidence>
<dbReference type="Gene3D" id="3.90.1150.10">
    <property type="entry name" value="Aspartate Aminotransferase, domain 1"/>
    <property type="match status" value="1"/>
</dbReference>
<evidence type="ECO:0000256" key="7">
    <source>
        <dbReference type="HAMAP-Rule" id="MF_02056"/>
    </source>
</evidence>
<dbReference type="HAMAP" id="MF_02056">
    <property type="entry name" value="MetZ"/>
    <property type="match status" value="1"/>
</dbReference>
<comment type="pathway">
    <text evidence="7">Amino-acid biosynthesis; L-methionine biosynthesis via de novo pathway; L-homocysteine from O-succinyl-L-homoserine: step 1/1.</text>
</comment>
<dbReference type="NCBIfam" id="TIGR01325">
    <property type="entry name" value="O_suc_HS_sulf"/>
    <property type="match status" value="1"/>
</dbReference>
<dbReference type="GO" id="GO:0071266">
    <property type="term" value="P:'de novo' L-methionine biosynthetic process"/>
    <property type="evidence" value="ECO:0007669"/>
    <property type="project" value="UniProtKB-UniRule"/>
</dbReference>
<dbReference type="SUPFAM" id="SSF53383">
    <property type="entry name" value="PLP-dependent transferases"/>
    <property type="match status" value="1"/>
</dbReference>
<dbReference type="GO" id="GO:0016846">
    <property type="term" value="F:carbon-sulfur lyase activity"/>
    <property type="evidence" value="ECO:0007669"/>
    <property type="project" value="TreeGrafter"/>
</dbReference>
<dbReference type="AlphaFoldDB" id="B3PFP6"/>
<dbReference type="PROSITE" id="PS00868">
    <property type="entry name" value="CYS_MET_METAB_PP"/>
    <property type="match status" value="1"/>
</dbReference>
<dbReference type="PANTHER" id="PTHR11808">
    <property type="entry name" value="TRANS-SULFURATION ENZYME FAMILY MEMBER"/>
    <property type="match status" value="1"/>
</dbReference>
<keyword evidence="7" id="KW-0028">Amino-acid biosynthesis</keyword>
<keyword evidence="4 7" id="KW-0663">Pyridoxal phosphate</keyword>
<dbReference type="HOGENOM" id="CLU_018986_2_0_6"/>
<organism evidence="10 11">
    <name type="scientific">Cellvibrio japonicus (strain Ueda107)</name>
    <name type="common">Pseudomonas fluorescens subsp. cellulosa</name>
    <dbReference type="NCBI Taxonomy" id="498211"/>
    <lineage>
        <taxon>Bacteria</taxon>
        <taxon>Pseudomonadati</taxon>
        <taxon>Pseudomonadota</taxon>
        <taxon>Gammaproteobacteria</taxon>
        <taxon>Cellvibrionales</taxon>
        <taxon>Cellvibrionaceae</taxon>
        <taxon>Cellvibrio</taxon>
    </lineage>
</organism>
<dbReference type="Proteomes" id="UP000001036">
    <property type="component" value="Chromosome"/>
</dbReference>
<dbReference type="FunFam" id="3.40.640.10:FF:000035">
    <property type="entry name" value="O-succinylhomoserine sulfhydrylase"/>
    <property type="match status" value="1"/>
</dbReference>
<comment type="subunit">
    <text evidence="2 7">Homotetramer.</text>
</comment>
<dbReference type="CDD" id="cd00614">
    <property type="entry name" value="CGS_like"/>
    <property type="match status" value="1"/>
</dbReference>
<proteinExistence type="inferred from homology"/>
<evidence type="ECO:0000256" key="5">
    <source>
        <dbReference type="ARBA" id="ARBA00060995"/>
    </source>
</evidence>
<feature type="modified residue" description="N6-(pyridoxal phosphate)lysine" evidence="7 8">
    <location>
        <position position="222"/>
    </location>
</feature>
<dbReference type="eggNOG" id="COG0626">
    <property type="taxonomic scope" value="Bacteria"/>
</dbReference>
<dbReference type="InterPro" id="IPR054542">
    <property type="entry name" value="Cys_met_metab_PP"/>
</dbReference>
<comment type="function">
    <text evidence="7">Catalyzes the formation of L-homocysteine from O-succinyl-L-homoserine (OSHS) and hydrogen sulfide.</text>
</comment>
<keyword evidence="7" id="KW-0486">Methionine biosynthesis</keyword>
<evidence type="ECO:0000256" key="3">
    <source>
        <dbReference type="ARBA" id="ARBA00022679"/>
    </source>
</evidence>
<dbReference type="GO" id="GO:0071268">
    <property type="term" value="P:homocysteine biosynthetic process"/>
    <property type="evidence" value="ECO:0007669"/>
    <property type="project" value="InterPro"/>
</dbReference>
<evidence type="ECO:0000256" key="9">
    <source>
        <dbReference type="RuleBase" id="RU362118"/>
    </source>
</evidence>
<name>B3PFP6_CELJU</name>
<dbReference type="InterPro" id="IPR015424">
    <property type="entry name" value="PyrdxlP-dep_Trfase"/>
</dbReference>
<dbReference type="InterPro" id="IPR006234">
    <property type="entry name" value="O-succ-hSer_sulfhydrylase"/>
</dbReference>
<evidence type="ECO:0000313" key="10">
    <source>
        <dbReference type="EMBL" id="ACE86270.1"/>
    </source>
</evidence>
<dbReference type="PIRSF" id="PIRSF001434">
    <property type="entry name" value="CGS"/>
    <property type="match status" value="1"/>
</dbReference>
<keyword evidence="11" id="KW-1185">Reference proteome</keyword>
<accession>B3PFP6</accession>
<dbReference type="GO" id="GO:0030170">
    <property type="term" value="F:pyridoxal phosphate binding"/>
    <property type="evidence" value="ECO:0007669"/>
    <property type="project" value="UniProtKB-UniRule"/>
</dbReference>
<comment type="catalytic activity">
    <reaction evidence="7">
        <text>O-succinyl-L-homoserine + hydrogen sulfide = L-homocysteine + succinate</text>
        <dbReference type="Rhea" id="RHEA:27826"/>
        <dbReference type="ChEBI" id="CHEBI:29919"/>
        <dbReference type="ChEBI" id="CHEBI:30031"/>
        <dbReference type="ChEBI" id="CHEBI:57661"/>
        <dbReference type="ChEBI" id="CHEBI:58199"/>
    </reaction>
</comment>
<keyword evidence="10" id="KW-0456">Lyase</keyword>
<dbReference type="FunFam" id="3.90.1150.10:FF:000033">
    <property type="entry name" value="Cystathionine gamma-synthase"/>
    <property type="match status" value="1"/>
</dbReference>
<dbReference type="InterPro" id="IPR015421">
    <property type="entry name" value="PyrdxlP-dep_Trfase_major"/>
</dbReference>
<reference evidence="10 11" key="1">
    <citation type="journal article" date="2008" name="J. Bacteriol.">
        <title>Insights into plant cell wall degradation from the genome sequence of the soil bacterium Cellvibrio japonicus.</title>
        <authorList>
            <person name="Deboy R.T."/>
            <person name="Mongodin E.F."/>
            <person name="Fouts D.E."/>
            <person name="Tailford L.E."/>
            <person name="Khouri H."/>
            <person name="Emerson J.B."/>
            <person name="Mohamoud Y."/>
            <person name="Watkins K."/>
            <person name="Henrissat B."/>
            <person name="Gilbert H.J."/>
            <person name="Nelson K.E."/>
        </authorList>
    </citation>
    <scope>NUCLEOTIDE SEQUENCE [LARGE SCALE GENOMIC DNA]</scope>
    <source>
        <strain evidence="10 11">Ueda107</strain>
    </source>
</reference>